<feature type="region of interest" description="Disordered" evidence="1">
    <location>
        <begin position="1"/>
        <end position="31"/>
    </location>
</feature>
<gene>
    <name evidence="2" type="ORF">BACCIP111895_01023</name>
</gene>
<accession>A0ABN8KNV3</accession>
<reference evidence="2" key="1">
    <citation type="submission" date="2022-04" db="EMBL/GenBank/DDBJ databases">
        <authorList>
            <person name="Criscuolo A."/>
        </authorList>
    </citation>
    <scope>NUCLEOTIDE SEQUENCE</scope>
    <source>
        <strain evidence="2">CIP111895</strain>
    </source>
</reference>
<evidence type="ECO:0000256" key="1">
    <source>
        <dbReference type="SAM" id="MobiDB-lite"/>
    </source>
</evidence>
<dbReference type="EMBL" id="CALBWS010000003">
    <property type="protein sequence ID" value="CAH2713869.1"/>
    <property type="molecule type" value="Genomic_DNA"/>
</dbReference>
<evidence type="ECO:0000313" key="2">
    <source>
        <dbReference type="EMBL" id="CAH2713869.1"/>
    </source>
</evidence>
<dbReference type="RefSeq" id="WP_248734196.1">
    <property type="nucleotide sequence ID" value="NZ_CALBWS010000003.1"/>
</dbReference>
<name>A0ABN8KNV3_9BACI</name>
<keyword evidence="3" id="KW-1185">Reference proteome</keyword>
<protein>
    <submittedName>
        <fullName evidence="2">Uncharacterized protein</fullName>
    </submittedName>
</protein>
<proteinExistence type="predicted"/>
<evidence type="ECO:0000313" key="3">
    <source>
        <dbReference type="Proteomes" id="UP000838308"/>
    </source>
</evidence>
<comment type="caution">
    <text evidence="2">The sequence shown here is derived from an EMBL/GenBank/DDBJ whole genome shotgun (WGS) entry which is preliminary data.</text>
</comment>
<organism evidence="2 3">
    <name type="scientific">Neobacillus rhizosphaerae</name>
    <dbReference type="NCBI Taxonomy" id="2880965"/>
    <lineage>
        <taxon>Bacteria</taxon>
        <taxon>Bacillati</taxon>
        <taxon>Bacillota</taxon>
        <taxon>Bacilli</taxon>
        <taxon>Bacillales</taxon>
        <taxon>Bacillaceae</taxon>
        <taxon>Neobacillus</taxon>
    </lineage>
</organism>
<dbReference type="Proteomes" id="UP000838308">
    <property type="component" value="Unassembled WGS sequence"/>
</dbReference>
<sequence length="67" mass="7669">MKKEENETIEANQKMDDLFNDSGSRNMIGDSENETANHKIQEQFYGNTKTVSSLPFHVDINNPPIKK</sequence>